<protein>
    <submittedName>
        <fullName evidence="11">Protein patched</fullName>
    </submittedName>
</protein>
<evidence type="ECO:0000256" key="6">
    <source>
        <dbReference type="ARBA" id="ARBA00023170"/>
    </source>
</evidence>
<evidence type="ECO:0000256" key="4">
    <source>
        <dbReference type="ARBA" id="ARBA00022989"/>
    </source>
</evidence>
<feature type="transmembrane region" description="Helical" evidence="9">
    <location>
        <begin position="463"/>
        <end position="489"/>
    </location>
</feature>
<evidence type="ECO:0000256" key="5">
    <source>
        <dbReference type="ARBA" id="ARBA00023136"/>
    </source>
</evidence>
<dbReference type="GO" id="GO:0045879">
    <property type="term" value="P:negative regulation of smoothened signaling pathway"/>
    <property type="evidence" value="ECO:0007669"/>
    <property type="project" value="TreeGrafter"/>
</dbReference>
<feature type="transmembrane region" description="Helical" evidence="9">
    <location>
        <begin position="545"/>
        <end position="566"/>
    </location>
</feature>
<feature type="transmembrane region" description="Helical" evidence="9">
    <location>
        <begin position="1154"/>
        <end position="1181"/>
    </location>
</feature>
<organism evidence="11">
    <name type="scientific">Cacopsylla melanoneura</name>
    <dbReference type="NCBI Taxonomy" id="428564"/>
    <lineage>
        <taxon>Eukaryota</taxon>
        <taxon>Metazoa</taxon>
        <taxon>Ecdysozoa</taxon>
        <taxon>Arthropoda</taxon>
        <taxon>Hexapoda</taxon>
        <taxon>Insecta</taxon>
        <taxon>Pterygota</taxon>
        <taxon>Neoptera</taxon>
        <taxon>Paraneoptera</taxon>
        <taxon>Hemiptera</taxon>
        <taxon>Sternorrhyncha</taxon>
        <taxon>Psylloidea</taxon>
        <taxon>Psyllidae</taxon>
        <taxon>Psyllinae</taxon>
        <taxon>Cacopsylla</taxon>
    </lineage>
</organism>
<feature type="region of interest" description="Disordered" evidence="8">
    <location>
        <begin position="1201"/>
        <end position="1295"/>
    </location>
</feature>
<dbReference type="Gene3D" id="1.20.1640.10">
    <property type="entry name" value="Multidrug efflux transporter AcrB transmembrane domain"/>
    <property type="match status" value="2"/>
</dbReference>
<evidence type="ECO:0000313" key="11">
    <source>
        <dbReference type="EMBL" id="CAG6717241.1"/>
    </source>
</evidence>
<dbReference type="InterPro" id="IPR000731">
    <property type="entry name" value="SSD"/>
</dbReference>
<feature type="compositionally biased region" description="Polar residues" evidence="8">
    <location>
        <begin position="1244"/>
        <end position="1273"/>
    </location>
</feature>
<feature type="transmembrane region" description="Helical" evidence="9">
    <location>
        <begin position="1060"/>
        <end position="1078"/>
    </location>
</feature>
<comment type="similarity">
    <text evidence="2">Belongs to the patched family.</text>
</comment>
<feature type="compositionally biased region" description="Low complexity" evidence="8">
    <location>
        <begin position="1284"/>
        <end position="1295"/>
    </location>
</feature>
<feature type="transmembrane region" description="Helical" evidence="9">
    <location>
        <begin position="1128"/>
        <end position="1148"/>
    </location>
</feature>
<feature type="region of interest" description="Disordered" evidence="8">
    <location>
        <begin position="1383"/>
        <end position="1449"/>
    </location>
</feature>
<evidence type="ECO:0000256" key="8">
    <source>
        <dbReference type="SAM" id="MobiDB-lite"/>
    </source>
</evidence>
<feature type="transmembrane region" description="Helical" evidence="9">
    <location>
        <begin position="572"/>
        <end position="592"/>
    </location>
</feature>
<evidence type="ECO:0000256" key="7">
    <source>
        <dbReference type="ARBA" id="ARBA00023180"/>
    </source>
</evidence>
<keyword evidence="7" id="KW-0325">Glycoprotein</keyword>
<feature type="transmembrane region" description="Helical" evidence="9">
    <location>
        <begin position="495"/>
        <end position="513"/>
    </location>
</feature>
<dbReference type="PANTHER" id="PTHR46022">
    <property type="entry name" value="PROTEIN PATCHED"/>
    <property type="match status" value="1"/>
</dbReference>
<dbReference type="InterPro" id="IPR004766">
    <property type="entry name" value="TM_rcpt_patched"/>
</dbReference>
<keyword evidence="3 9" id="KW-0812">Transmembrane</keyword>
<accession>A0A8D8V5I1</accession>
<feature type="compositionally biased region" description="Low complexity" evidence="8">
    <location>
        <begin position="1388"/>
        <end position="1417"/>
    </location>
</feature>
<dbReference type="GO" id="GO:0008158">
    <property type="term" value="F:hedgehog receptor activity"/>
    <property type="evidence" value="ECO:0007669"/>
    <property type="project" value="InterPro"/>
</dbReference>
<feature type="transmembrane region" description="Helical" evidence="9">
    <location>
        <begin position="1032"/>
        <end position="1053"/>
    </location>
</feature>
<dbReference type="EMBL" id="HBUF01355623">
    <property type="protein sequence ID" value="CAG6717241.1"/>
    <property type="molecule type" value="Transcribed_RNA"/>
</dbReference>
<dbReference type="Pfam" id="PF12349">
    <property type="entry name" value="Sterol-sensing"/>
    <property type="match status" value="1"/>
</dbReference>
<feature type="transmembrane region" description="Helical" evidence="9">
    <location>
        <begin position="1098"/>
        <end position="1116"/>
    </location>
</feature>
<keyword evidence="6" id="KW-0675">Receptor</keyword>
<sequence>MVLSNQGKSDAAFESSSARSTSSCPSKYSSDVYIRPSYFDAAIALNQIDKGKAEGQRTALWFRSKLQRELFKLGKFLQRHAGKVIFVALLILATFCVGLKSHVVHSKIEDLWIEEGGQLEQEIRYSEASLGESNANTHQLIIQTPHREFSSNILNANALLTHMEVLKEAIDVEVNVFDIPWRLKDLCAKPTFPSFDLHFVDQIFENVVPCTIITPLDCFWEGSKLLGPDFNVPIPNLQDSIKWTSLNPQTLVQNMRNIIPPTTQFPFDMLEDHMKRAGINSGYQFKPCLDPHDPECPITAANKNSTTMLNIGAELTGGCYGFAANYMHWPENLIVGGANHSRTGHIQRAHSIQSVIQLMTARELYDLMIDNYRVHNIDWTPENAQLVLEKWQQTFSTEVKRAAMPHAHVYKVLPFSTASLNDILSQFSRVNWTKLIFGYLLMIIYVAMALVKYWDPVKSQAGVGILGCLLISFSILAGLGFCSMLGIPFNASTTQIVPFLALGLSVDDMFLITKTFAKYTSKNHFDSIKLNECTGIVLRKTGLSLILSSVCKAVAFFSASLIPIPALRVFNLQLAVLILFNMFVLLLVYPAIVSLDLRRSRAGKVDMLCCCCCIPTGRGNQWPCLEIVAVPKPSSQGKHSRRQRLRGDTPLPTIVSSQPPHSGVLAPPGASGAGNKAQSSECWVGSSTPSPPTKDQSLLSDDLLSSDDEDDDPIQRTGLCSSSGSASSFWKLKSYSEFSPRYLARQHARFLTRPGVKMLVVLAFLGVLGASIYAATHITEGTDLADLVPRHTPEQDFLRVQVRDFGFYTAYLVTEKGFDYPKHQKLLYEYHEAFMRVPNVVKNDDGGLPGNFWLAMFRDWLLGLQESFDKDYASGCITQERWYRNASESSILAYKLLVQTGRVENPVDKSLIRTNRLVTRDGIINPKAFYNYLSAWSTNDALSYGASQCSLRPEPKPWIHVTNDYELKIPKSSPLVYAQIPVSLNNLYTTKDITELIGQVRAICDEFESKGLPNYPSGIIFYFWQQFSQFKMVFFLALAVALVSILSIHTFIFLNIYCTLVILFMLVTMTLQLVLVMYTMGIKLNPMSCVLIVNGCGIYIHFISYICLSFLTCIGSRDRRVRLSIEHMVSVVLHAGIILLVSISLLAFSEFQFILRVFFYMLSGIVMVGMVNGLVFFPVLLSLIGPAGELIPLTHLNRISTPSPEPLARKPRHTNHRTPPPPPSNKKHRSNSAYSKNKGGGDPSSLTTISEEPSSWNSSQYSYNATPQQQGPTPASVRDSSGYMPSSNNNMPPNNAYNIQGVPSNGTGYMQSGPSTNTSYIPGGATNGASYMPGGATNGAGYIQGGAANGAGYIQGGPGEYGGEHGAVTVEPEFVIHTTTCLHPQHMGTPGSTTLPSGGASTSDSQSTTSSTSSSGGNDLVNSFPHQVTTTVTASTKFKVQLHAPTPRR</sequence>
<name>A0A8D8V5I1_9HEMI</name>
<evidence type="ECO:0000256" key="9">
    <source>
        <dbReference type="SAM" id="Phobius"/>
    </source>
</evidence>
<dbReference type="SUPFAM" id="SSF82866">
    <property type="entry name" value="Multidrug efflux transporter AcrB transmembrane domain"/>
    <property type="match status" value="2"/>
</dbReference>
<evidence type="ECO:0000256" key="2">
    <source>
        <dbReference type="ARBA" id="ARBA00005585"/>
    </source>
</evidence>
<dbReference type="PROSITE" id="PS50156">
    <property type="entry name" value="SSD"/>
    <property type="match status" value="1"/>
</dbReference>
<dbReference type="EMBL" id="HBUF01355624">
    <property type="protein sequence ID" value="CAG6717243.1"/>
    <property type="molecule type" value="Transcribed_RNA"/>
</dbReference>
<evidence type="ECO:0000256" key="3">
    <source>
        <dbReference type="ARBA" id="ARBA00022692"/>
    </source>
</evidence>
<comment type="subcellular location">
    <subcellularLocation>
        <location evidence="1">Membrane</location>
        <topology evidence="1">Multi-pass membrane protein</topology>
    </subcellularLocation>
</comment>
<feature type="region of interest" description="Disordered" evidence="8">
    <location>
        <begin position="634"/>
        <end position="726"/>
    </location>
</feature>
<evidence type="ECO:0000256" key="1">
    <source>
        <dbReference type="ARBA" id="ARBA00004141"/>
    </source>
</evidence>
<dbReference type="GO" id="GO:0005886">
    <property type="term" value="C:plasma membrane"/>
    <property type="evidence" value="ECO:0007669"/>
    <property type="project" value="TreeGrafter"/>
</dbReference>
<dbReference type="NCBIfam" id="TIGR00918">
    <property type="entry name" value="2A060602"/>
    <property type="match status" value="1"/>
</dbReference>
<dbReference type="InterPro" id="IPR053958">
    <property type="entry name" value="HMGCR/SNAP/NPC1-like_SSD"/>
</dbReference>
<dbReference type="GO" id="GO:0097108">
    <property type="term" value="F:hedgehog family protein binding"/>
    <property type="evidence" value="ECO:0007669"/>
    <property type="project" value="TreeGrafter"/>
</dbReference>
<feature type="domain" description="SSD" evidence="10">
    <location>
        <begin position="431"/>
        <end position="595"/>
    </location>
</feature>
<feature type="transmembrane region" description="Helical" evidence="9">
    <location>
        <begin position="432"/>
        <end position="451"/>
    </location>
</feature>
<reference evidence="11" key="1">
    <citation type="submission" date="2021-05" db="EMBL/GenBank/DDBJ databases">
        <authorList>
            <person name="Alioto T."/>
            <person name="Alioto T."/>
            <person name="Gomez Garrido J."/>
        </authorList>
    </citation>
    <scope>NUCLEOTIDE SEQUENCE</scope>
</reference>
<keyword evidence="4 9" id="KW-1133">Transmembrane helix</keyword>
<dbReference type="GO" id="GO:0005119">
    <property type="term" value="F:smoothened binding"/>
    <property type="evidence" value="ECO:0007669"/>
    <property type="project" value="TreeGrafter"/>
</dbReference>
<dbReference type="PANTHER" id="PTHR46022:SF1">
    <property type="entry name" value="PROTEIN PATCHED"/>
    <property type="match status" value="1"/>
</dbReference>
<proteinExistence type="inferred from homology"/>
<feature type="compositionally biased region" description="Polar residues" evidence="8">
    <location>
        <begin position="676"/>
        <end position="688"/>
    </location>
</feature>
<feature type="transmembrane region" description="Helical" evidence="9">
    <location>
        <begin position="755"/>
        <end position="775"/>
    </location>
</feature>
<feature type="compositionally biased region" description="Polar residues" evidence="8">
    <location>
        <begin position="1420"/>
        <end position="1438"/>
    </location>
</feature>
<keyword evidence="5 9" id="KW-0472">Membrane</keyword>
<evidence type="ECO:0000259" key="10">
    <source>
        <dbReference type="PROSITE" id="PS50156"/>
    </source>
</evidence>